<evidence type="ECO:0000259" key="3">
    <source>
        <dbReference type="PROSITE" id="PS50045"/>
    </source>
</evidence>
<comment type="caution">
    <text evidence="5">The sequence shown here is derived from an EMBL/GenBank/DDBJ whole genome shotgun (WGS) entry which is preliminary data.</text>
</comment>
<evidence type="ECO:0000313" key="6">
    <source>
        <dbReference type="Proteomes" id="UP001596142"/>
    </source>
</evidence>
<dbReference type="InterPro" id="IPR002078">
    <property type="entry name" value="Sigma_54_int"/>
</dbReference>
<gene>
    <name evidence="5" type="ORF">ACFPU1_02880</name>
</gene>
<accession>A0ABW0YMM6</accession>
<dbReference type="PANTHER" id="PTHR32071">
    <property type="entry name" value="TRANSCRIPTIONAL REGULATORY PROTEIN"/>
    <property type="match status" value="1"/>
</dbReference>
<evidence type="ECO:0000256" key="2">
    <source>
        <dbReference type="ARBA" id="ARBA00022840"/>
    </source>
</evidence>
<dbReference type="PANTHER" id="PTHR32071:SF57">
    <property type="entry name" value="C4-DICARBOXYLATE TRANSPORT TRANSCRIPTIONAL REGULATORY PROTEIN DCTD"/>
    <property type="match status" value="1"/>
</dbReference>
<feature type="domain" description="PAS" evidence="4">
    <location>
        <begin position="193"/>
        <end position="264"/>
    </location>
</feature>
<dbReference type="PROSITE" id="PS50045">
    <property type="entry name" value="SIGMA54_INTERACT_4"/>
    <property type="match status" value="1"/>
</dbReference>
<dbReference type="Gene3D" id="1.10.8.60">
    <property type="match status" value="1"/>
</dbReference>
<dbReference type="Proteomes" id="UP001596142">
    <property type="component" value="Unassembled WGS sequence"/>
</dbReference>
<organism evidence="5 6">
    <name type="scientific">Thalassorhabdus alkalitolerans</name>
    <dbReference type="NCBI Taxonomy" id="2282697"/>
    <lineage>
        <taxon>Bacteria</taxon>
        <taxon>Bacillati</taxon>
        <taxon>Bacillota</taxon>
        <taxon>Bacilli</taxon>
        <taxon>Bacillales</taxon>
        <taxon>Bacillaceae</taxon>
        <taxon>Thalassorhabdus</taxon>
    </lineage>
</organism>
<dbReference type="PROSITE" id="PS50112">
    <property type="entry name" value="PAS"/>
    <property type="match status" value="1"/>
</dbReference>
<dbReference type="SUPFAM" id="SSF159800">
    <property type="entry name" value="PrpR receptor domain-like"/>
    <property type="match status" value="1"/>
</dbReference>
<evidence type="ECO:0000259" key="4">
    <source>
        <dbReference type="PROSITE" id="PS50112"/>
    </source>
</evidence>
<dbReference type="CDD" id="cd00009">
    <property type="entry name" value="AAA"/>
    <property type="match status" value="1"/>
</dbReference>
<dbReference type="InterPro" id="IPR025662">
    <property type="entry name" value="Sigma_54_int_dom_ATP-bd_1"/>
</dbReference>
<dbReference type="Gene3D" id="3.40.50.10660">
    <property type="entry name" value="PrpR receptor domain-like"/>
    <property type="match status" value="1"/>
</dbReference>
<dbReference type="SMART" id="SM00091">
    <property type="entry name" value="PAS"/>
    <property type="match status" value="1"/>
</dbReference>
<dbReference type="NCBIfam" id="TIGR00229">
    <property type="entry name" value="sensory_box"/>
    <property type="match status" value="1"/>
</dbReference>
<dbReference type="InterPro" id="IPR027417">
    <property type="entry name" value="P-loop_NTPase"/>
</dbReference>
<dbReference type="Pfam" id="PF00989">
    <property type="entry name" value="PAS"/>
    <property type="match status" value="1"/>
</dbReference>
<reference evidence="6" key="1">
    <citation type="journal article" date="2019" name="Int. J. Syst. Evol. Microbiol.">
        <title>The Global Catalogue of Microorganisms (GCM) 10K type strain sequencing project: providing services to taxonomists for standard genome sequencing and annotation.</title>
        <authorList>
            <consortium name="The Broad Institute Genomics Platform"/>
            <consortium name="The Broad Institute Genome Sequencing Center for Infectious Disease"/>
            <person name="Wu L."/>
            <person name="Ma J."/>
        </authorList>
    </citation>
    <scope>NUCLEOTIDE SEQUENCE [LARGE SCALE GENOMIC DNA]</scope>
    <source>
        <strain evidence="6">CECT 7184</strain>
    </source>
</reference>
<dbReference type="Pfam" id="PF06506">
    <property type="entry name" value="PrpR_N"/>
    <property type="match status" value="1"/>
</dbReference>
<dbReference type="CDD" id="cd00130">
    <property type="entry name" value="PAS"/>
    <property type="match status" value="1"/>
</dbReference>
<dbReference type="InterPro" id="IPR058031">
    <property type="entry name" value="AAA_lid_NorR"/>
</dbReference>
<dbReference type="Pfam" id="PF00158">
    <property type="entry name" value="Sigma54_activat"/>
    <property type="match status" value="1"/>
</dbReference>
<keyword evidence="1" id="KW-0547">Nucleotide-binding</keyword>
<evidence type="ECO:0000256" key="1">
    <source>
        <dbReference type="ARBA" id="ARBA00022741"/>
    </source>
</evidence>
<evidence type="ECO:0000313" key="5">
    <source>
        <dbReference type="EMBL" id="MFC5711718.1"/>
    </source>
</evidence>
<feature type="domain" description="Sigma-54 factor interaction" evidence="3">
    <location>
        <begin position="317"/>
        <end position="547"/>
    </location>
</feature>
<dbReference type="PROSITE" id="PS00675">
    <property type="entry name" value="SIGMA54_INTERACT_1"/>
    <property type="match status" value="1"/>
</dbReference>
<name>A0ABW0YMM6_9BACI</name>
<keyword evidence="6" id="KW-1185">Reference proteome</keyword>
<dbReference type="Gene3D" id="1.10.10.60">
    <property type="entry name" value="Homeodomain-like"/>
    <property type="match status" value="1"/>
</dbReference>
<dbReference type="Gene3D" id="3.40.50.2300">
    <property type="match status" value="1"/>
</dbReference>
<sequence length="625" mass="70786">MEDVVVITPFAELAERFEGLRLKTDVPFSLISLEKDLKDERDLPEKVRGAKVLISRGGTARLLREKGSVPVIDIPVSVKDVLRSVSSTVNKGFTDVAVVTPENLLTFTENLSLSKDAKITFESYQNKKQIKKKIESLIEKNNVKAVIGDKAAVKAATKLGVFSELLLSGEEALHTALDTAQHLLSIQRNEQAKRKELEAVIHYVNEGVITVNEEGRITVFNEAAKHIFKKENEEVTGRDVRKAIPEAKDINIKKEQRNKLLQGKRIIYTTLPIYIDGNFQGSVLIFEETKKLQKLELEIRKELNKKGLTAKHRFTDIVTKNKEMKEALEEAALFAASEGTVVIYGESGTGKELVAQSIHNASEREEKPFVSINCASLSPTLLESELFGYEEGAFTGAVKGGKPGLFELAHRGTLFLDEIGEISLEFQAKLLRVLQEKEVKRIGGGRITPVDVRVICATNQRLSQLVEEEKFREDLYYRLAILEVELLPLRERKEDIVPLALSFLEKEKKSGRKPLRWQSEDVFSPLLAHKWKGNARELENFVHRLVLLSPAEDISKGFVEKQLNKRPLTKSAKVELSVTQDIKLMEKELWEKILDQYDGDKEEVCRQYRISKSTLWRKLSFNNEK</sequence>
<dbReference type="Gene3D" id="3.30.450.20">
    <property type="entry name" value="PAS domain"/>
    <property type="match status" value="1"/>
</dbReference>
<protein>
    <submittedName>
        <fullName evidence="5">Sigma 54-interacting transcriptional regulator</fullName>
    </submittedName>
</protein>
<dbReference type="InterPro" id="IPR000014">
    <property type="entry name" value="PAS"/>
</dbReference>
<dbReference type="EMBL" id="JBHSOZ010000003">
    <property type="protein sequence ID" value="MFC5711718.1"/>
    <property type="molecule type" value="Genomic_DNA"/>
</dbReference>
<dbReference type="InterPro" id="IPR013767">
    <property type="entry name" value="PAS_fold"/>
</dbReference>
<dbReference type="SUPFAM" id="SSF55785">
    <property type="entry name" value="PYP-like sensor domain (PAS domain)"/>
    <property type="match status" value="1"/>
</dbReference>
<dbReference type="InterPro" id="IPR035965">
    <property type="entry name" value="PAS-like_dom_sf"/>
</dbReference>
<dbReference type="Pfam" id="PF25601">
    <property type="entry name" value="AAA_lid_14"/>
    <property type="match status" value="1"/>
</dbReference>
<keyword evidence="2" id="KW-0067">ATP-binding</keyword>
<dbReference type="SUPFAM" id="SSF52540">
    <property type="entry name" value="P-loop containing nucleoside triphosphate hydrolases"/>
    <property type="match status" value="1"/>
</dbReference>
<dbReference type="RefSeq" id="WP_054635807.1">
    <property type="nucleotide sequence ID" value="NZ_JBHSOZ010000003.1"/>
</dbReference>
<dbReference type="InterPro" id="IPR010524">
    <property type="entry name" value="Sig_transdc_resp-reg_PrpR_N"/>
</dbReference>
<dbReference type="InterPro" id="IPR003593">
    <property type="entry name" value="AAA+_ATPase"/>
</dbReference>
<proteinExistence type="predicted"/>
<dbReference type="Gene3D" id="3.40.50.300">
    <property type="entry name" value="P-loop containing nucleotide triphosphate hydrolases"/>
    <property type="match status" value="1"/>
</dbReference>
<dbReference type="SMART" id="SM00382">
    <property type="entry name" value="AAA"/>
    <property type="match status" value="1"/>
</dbReference>